<keyword evidence="2" id="KW-1185">Reference proteome</keyword>
<evidence type="ECO:0000313" key="1">
    <source>
        <dbReference type="EMBL" id="CAG8665580.1"/>
    </source>
</evidence>
<dbReference type="AlphaFoldDB" id="A0A9N9EA27"/>
<gene>
    <name evidence="1" type="ORF">FCALED_LOCUS11757</name>
</gene>
<feature type="non-terminal residue" evidence="1">
    <location>
        <position position="1"/>
    </location>
</feature>
<reference evidence="1" key="1">
    <citation type="submission" date="2021-06" db="EMBL/GenBank/DDBJ databases">
        <authorList>
            <person name="Kallberg Y."/>
            <person name="Tangrot J."/>
            <person name="Rosling A."/>
        </authorList>
    </citation>
    <scope>NUCLEOTIDE SEQUENCE</scope>
    <source>
        <strain evidence="1">UK204</strain>
    </source>
</reference>
<proteinExistence type="predicted"/>
<dbReference type="Proteomes" id="UP000789570">
    <property type="component" value="Unassembled WGS sequence"/>
</dbReference>
<comment type="caution">
    <text evidence="1">The sequence shown here is derived from an EMBL/GenBank/DDBJ whole genome shotgun (WGS) entry which is preliminary data.</text>
</comment>
<accession>A0A9N9EA27</accession>
<protein>
    <submittedName>
        <fullName evidence="1">15458_t:CDS:1</fullName>
    </submittedName>
</protein>
<organism evidence="1 2">
    <name type="scientific">Funneliformis caledonium</name>
    <dbReference type="NCBI Taxonomy" id="1117310"/>
    <lineage>
        <taxon>Eukaryota</taxon>
        <taxon>Fungi</taxon>
        <taxon>Fungi incertae sedis</taxon>
        <taxon>Mucoromycota</taxon>
        <taxon>Glomeromycotina</taxon>
        <taxon>Glomeromycetes</taxon>
        <taxon>Glomerales</taxon>
        <taxon>Glomeraceae</taxon>
        <taxon>Funneliformis</taxon>
    </lineage>
</organism>
<evidence type="ECO:0000313" key="2">
    <source>
        <dbReference type="Proteomes" id="UP000789570"/>
    </source>
</evidence>
<dbReference type="EMBL" id="CAJVPQ010005194">
    <property type="protein sequence ID" value="CAG8665580.1"/>
    <property type="molecule type" value="Genomic_DNA"/>
</dbReference>
<name>A0A9N9EA27_9GLOM</name>
<sequence>KPSSKILSEIKIDDSKVNVIQTSSLVQNDANSGIRRTSTRVSRASLKKVVEAANNQITTRNTL</sequence>